<name>A0A512IR56_9HYPH</name>
<reference evidence="1 2" key="1">
    <citation type="submission" date="2019-07" db="EMBL/GenBank/DDBJ databases">
        <title>Whole genome shotgun sequence of Methylobacterium haplocladii NBRC 107714.</title>
        <authorList>
            <person name="Hosoyama A."/>
            <person name="Uohara A."/>
            <person name="Ohji S."/>
            <person name="Ichikawa N."/>
        </authorList>
    </citation>
    <scope>NUCLEOTIDE SEQUENCE [LARGE SCALE GENOMIC DNA]</scope>
    <source>
        <strain evidence="1 2">NBRC 107714</strain>
    </source>
</reference>
<organism evidence="1 2">
    <name type="scientific">Methylobacterium haplocladii</name>
    <dbReference type="NCBI Taxonomy" id="1176176"/>
    <lineage>
        <taxon>Bacteria</taxon>
        <taxon>Pseudomonadati</taxon>
        <taxon>Pseudomonadota</taxon>
        <taxon>Alphaproteobacteria</taxon>
        <taxon>Hyphomicrobiales</taxon>
        <taxon>Methylobacteriaceae</taxon>
        <taxon>Methylobacterium</taxon>
    </lineage>
</organism>
<protein>
    <submittedName>
        <fullName evidence="1">Uncharacterized protein</fullName>
    </submittedName>
</protein>
<dbReference type="Proteomes" id="UP000321258">
    <property type="component" value="Unassembled WGS sequence"/>
</dbReference>
<dbReference type="AlphaFoldDB" id="A0A512IR56"/>
<keyword evidence="2" id="KW-1185">Reference proteome</keyword>
<dbReference type="EMBL" id="BJZT01000028">
    <property type="protein sequence ID" value="GEP00188.1"/>
    <property type="molecule type" value="Genomic_DNA"/>
</dbReference>
<sequence>MRTALHSLGLAILVSAGSISGVTAGERYGYDGYTGGYGDRSGYGFAAEAIGGSYIGAPLTRFPRPNELVPSAWGYGTYGVPTVTGIRQAPTAAPTLTVIDGYKPAPRRRAARGPYRGITGQWAREAETAGSGQSGVRVISVTVPRR</sequence>
<accession>A0A512IR56</accession>
<comment type="caution">
    <text evidence="1">The sequence shown here is derived from an EMBL/GenBank/DDBJ whole genome shotgun (WGS) entry which is preliminary data.</text>
</comment>
<dbReference type="RefSeq" id="WP_147079239.1">
    <property type="nucleotide sequence ID" value="NZ_BJZT01000028.1"/>
</dbReference>
<proteinExistence type="predicted"/>
<evidence type="ECO:0000313" key="1">
    <source>
        <dbReference type="EMBL" id="GEP00188.1"/>
    </source>
</evidence>
<gene>
    <name evidence="1" type="ORF">MHA02_25750</name>
</gene>
<evidence type="ECO:0000313" key="2">
    <source>
        <dbReference type="Proteomes" id="UP000321258"/>
    </source>
</evidence>